<proteinExistence type="inferred from homology"/>
<dbReference type="SUPFAM" id="SSF102405">
    <property type="entry name" value="MCP/YpsA-like"/>
    <property type="match status" value="1"/>
</dbReference>
<feature type="domain" description="Smf/DprA SLOG" evidence="2">
    <location>
        <begin position="27"/>
        <end position="235"/>
    </location>
</feature>
<dbReference type="InterPro" id="IPR057666">
    <property type="entry name" value="DrpA_SLOG"/>
</dbReference>
<dbReference type="Gene3D" id="3.40.50.450">
    <property type="match status" value="1"/>
</dbReference>
<dbReference type="AlphaFoldDB" id="A0A0G4AQF9"/>
<dbReference type="KEGG" id="pwo:UX70_C0001G0184"/>
<gene>
    <name evidence="3" type="ORF">UX70_C0001G0184</name>
</gene>
<dbReference type="NCBIfam" id="TIGR00732">
    <property type="entry name" value="dprA"/>
    <property type="match status" value="1"/>
</dbReference>
<protein>
    <submittedName>
        <fullName evidence="3">Protecting protein DprA, DNA processing protein</fullName>
    </submittedName>
</protein>
<dbReference type="PATRIC" id="fig|1619007.4.peg.182"/>
<comment type="similarity">
    <text evidence="1">Belongs to the DprA/Smf family.</text>
</comment>
<organism evidence="3 4">
    <name type="scientific">Candidatus Wolfebacteria bacterium GW2011_GWB1_47_1</name>
    <dbReference type="NCBI Taxonomy" id="1619007"/>
    <lineage>
        <taxon>Bacteria</taxon>
        <taxon>Candidatus Wolfeibacteriota</taxon>
    </lineage>
</organism>
<dbReference type="EMBL" id="CP011209">
    <property type="protein sequence ID" value="AKM77916.1"/>
    <property type="molecule type" value="Genomic_DNA"/>
</dbReference>
<evidence type="ECO:0000313" key="3">
    <source>
        <dbReference type="EMBL" id="AKM77916.1"/>
    </source>
</evidence>
<dbReference type="Pfam" id="PF02481">
    <property type="entry name" value="DNA_processg_A"/>
    <property type="match status" value="1"/>
</dbReference>
<name>A0A0G4AQF9_9BACT</name>
<dbReference type="PANTHER" id="PTHR43022:SF1">
    <property type="entry name" value="PROTEIN SMF"/>
    <property type="match status" value="1"/>
</dbReference>
<dbReference type="Proteomes" id="UP000035656">
    <property type="component" value="Chromosome"/>
</dbReference>
<dbReference type="GO" id="GO:0009294">
    <property type="term" value="P:DNA-mediated transformation"/>
    <property type="evidence" value="ECO:0007669"/>
    <property type="project" value="InterPro"/>
</dbReference>
<dbReference type="STRING" id="1619007.UX70_C0001G0184"/>
<dbReference type="InterPro" id="IPR003488">
    <property type="entry name" value="DprA"/>
</dbReference>
<evidence type="ECO:0000259" key="2">
    <source>
        <dbReference type="Pfam" id="PF02481"/>
    </source>
</evidence>
<evidence type="ECO:0000313" key="4">
    <source>
        <dbReference type="Proteomes" id="UP000035656"/>
    </source>
</evidence>
<sequence>MVFTFRILNFKLCSIYLLDMEKNFSSIRLGDEYYPLLLKEIAKPPKELHYIGTLPPADMMAVAIVGTRKATTQGKLFAKKIAHDLAKQGIIIVSGLALGIDTVAHEGAIEANGVTMAVLSDGIETVYPSRNAALADKVLSLGGILLSEYRASSPYYPGQFIQRNRIISGLCVATIVVEAPERSGTLATARFALEQGREVFVIPGPVDHPNYTGSHQLIRDGARLVTSAKDVYEDLGVRIPGEVSTGQMALGETRDPNETMVVEALTKAGKSLSVDKIAELTTMDARAINTTIASLVMEGIVKETEHGYTI</sequence>
<reference evidence="3 4" key="1">
    <citation type="journal article" date="2015" name="Nature">
        <title>rRNA introns, odd ribosomes, and small enigmatic genomes across a large radiation of phyla.</title>
        <authorList>
            <person name="Brown C.T."/>
            <person name="Hug L.A."/>
            <person name="Thomas B.C."/>
            <person name="Sharon I."/>
            <person name="Castelle C.J."/>
            <person name="Singh A."/>
            <person name="Wilkins M.J."/>
            <person name="Williams K.H."/>
            <person name="Banfield J.F."/>
        </authorList>
    </citation>
    <scope>NUCLEOTIDE SEQUENCE [LARGE SCALE GENOMIC DNA]</scope>
</reference>
<dbReference type="PANTHER" id="PTHR43022">
    <property type="entry name" value="PROTEIN SMF"/>
    <property type="match status" value="1"/>
</dbReference>
<accession>A0A0G4AQF9</accession>
<evidence type="ECO:0000256" key="1">
    <source>
        <dbReference type="ARBA" id="ARBA00006525"/>
    </source>
</evidence>